<dbReference type="EMBL" id="CP000828">
    <property type="protein sequence ID" value="ABW30758.1"/>
    <property type="molecule type" value="Genomic_DNA"/>
</dbReference>
<proteinExistence type="predicted"/>
<gene>
    <name evidence="1" type="ordered locus">AM1_5815</name>
</gene>
<evidence type="ECO:0000313" key="2">
    <source>
        <dbReference type="Proteomes" id="UP000000268"/>
    </source>
</evidence>
<name>B0C0G5_ACAM1</name>
<evidence type="ECO:0000313" key="1">
    <source>
        <dbReference type="EMBL" id="ABW30758.1"/>
    </source>
</evidence>
<keyword evidence="2" id="KW-1185">Reference proteome</keyword>
<protein>
    <submittedName>
        <fullName evidence="1">Uncharacterized protein</fullName>
    </submittedName>
</protein>
<dbReference type="KEGG" id="amr:AM1_5815"/>
<dbReference type="AlphaFoldDB" id="B0C0G5"/>
<dbReference type="Proteomes" id="UP000000268">
    <property type="component" value="Chromosome"/>
</dbReference>
<dbReference type="HOGENOM" id="CLU_3057363_0_0_3"/>
<accession>B0C0G5</accession>
<sequence>MAQESSFDNNTLSPLYCSPGLNNSYFLRRLEMIIWNIRSILLKKNGYISNLQH</sequence>
<reference evidence="1 2" key="1">
    <citation type="journal article" date="2008" name="Proc. Natl. Acad. Sci. U.S.A.">
        <title>Niche adaptation and genome expansion in the chlorophyll d-producing cyanobacterium Acaryochloris marina.</title>
        <authorList>
            <person name="Swingley W.D."/>
            <person name="Chen M."/>
            <person name="Cheung P.C."/>
            <person name="Conrad A.L."/>
            <person name="Dejesa L.C."/>
            <person name="Hao J."/>
            <person name="Honchak B.M."/>
            <person name="Karbach L.E."/>
            <person name="Kurdoglu A."/>
            <person name="Lahiri S."/>
            <person name="Mastrian S.D."/>
            <person name="Miyashita H."/>
            <person name="Page L."/>
            <person name="Ramakrishna P."/>
            <person name="Satoh S."/>
            <person name="Sattley W.M."/>
            <person name="Shimada Y."/>
            <person name="Taylor H.L."/>
            <person name="Tomo T."/>
            <person name="Tsuchiya T."/>
            <person name="Wang Z.T."/>
            <person name="Raymond J."/>
            <person name="Mimuro M."/>
            <person name="Blankenship R.E."/>
            <person name="Touchman J.W."/>
        </authorList>
    </citation>
    <scope>NUCLEOTIDE SEQUENCE [LARGE SCALE GENOMIC DNA]</scope>
    <source>
        <strain evidence="2">MBIC 11017</strain>
    </source>
</reference>
<organism evidence="1 2">
    <name type="scientific">Acaryochloris marina (strain MBIC 11017)</name>
    <dbReference type="NCBI Taxonomy" id="329726"/>
    <lineage>
        <taxon>Bacteria</taxon>
        <taxon>Bacillati</taxon>
        <taxon>Cyanobacteriota</taxon>
        <taxon>Cyanophyceae</taxon>
        <taxon>Acaryochloridales</taxon>
        <taxon>Acaryochloridaceae</taxon>
        <taxon>Acaryochloris</taxon>
    </lineage>
</organism>